<dbReference type="AlphaFoldDB" id="A0A6V7R2M7"/>
<dbReference type="GO" id="GO:0016787">
    <property type="term" value="F:hydrolase activity"/>
    <property type="evidence" value="ECO:0007669"/>
    <property type="project" value="UniProtKB-KW"/>
</dbReference>
<dbReference type="GO" id="GO:0008270">
    <property type="term" value="F:zinc ion binding"/>
    <property type="evidence" value="ECO:0007669"/>
    <property type="project" value="InterPro"/>
</dbReference>
<gene>
    <name evidence="3" type="ORF">HNR41_001625</name>
    <name evidence="2" type="ORF">JEOCOQ751_00157</name>
</gene>
<protein>
    <submittedName>
        <fullName evidence="3">5-methylcytosine-specific restriction protein A</fullName>
        <ecNumber evidence="3">3.1.21.-</ecNumber>
    </submittedName>
</protein>
<dbReference type="Proteomes" id="UP000534001">
    <property type="component" value="Unassembled WGS sequence"/>
</dbReference>
<dbReference type="InterPro" id="IPR002711">
    <property type="entry name" value="HNH"/>
</dbReference>
<dbReference type="Gene3D" id="1.10.30.50">
    <property type="match status" value="1"/>
</dbReference>
<sequence>MTQYWLISANHNKYDHEAAFQKWGFIDWKQGNYSYQVNDIVYIYASAPFQTIKYKTQVVEIDKTRNDIVDDSQFWKDRTKYEEALQGRFMELKLIEEFASDERHLKNLIENGLKTAPQGPQRLSEPLRTYLLELENFSVLYPEVIQNDTLYEGVKEQVAVNRYERSSRARQECINYYGYNCMVCDLNFENEYGEIGKEFIHVHHIVPLSEIGKEYKIDPVKDLRPVCPNCHAMIHRGLEVDF</sequence>
<dbReference type="RefSeq" id="WP_184283480.1">
    <property type="nucleotide sequence ID" value="NZ_BMCO01000002.1"/>
</dbReference>
<evidence type="ECO:0000259" key="1">
    <source>
        <dbReference type="Pfam" id="PF01844"/>
    </source>
</evidence>
<keyword evidence="3" id="KW-0378">Hydrolase</keyword>
<feature type="domain" description="HNH" evidence="1">
    <location>
        <begin position="181"/>
        <end position="236"/>
    </location>
</feature>
<evidence type="ECO:0000313" key="2">
    <source>
        <dbReference type="EMBL" id="CAD2071192.1"/>
    </source>
</evidence>
<dbReference type="InterPro" id="IPR003615">
    <property type="entry name" value="HNH_nuc"/>
</dbReference>
<dbReference type="CDD" id="cd00085">
    <property type="entry name" value="HNHc"/>
    <property type="match status" value="1"/>
</dbReference>
<dbReference type="Pfam" id="PF01844">
    <property type="entry name" value="HNH"/>
    <property type="match status" value="1"/>
</dbReference>
<name>A0A6V7R2M7_9STAP</name>
<dbReference type="EC" id="3.1.21.-" evidence="3"/>
<dbReference type="GO" id="GO:0004519">
    <property type="term" value="F:endonuclease activity"/>
    <property type="evidence" value="ECO:0007669"/>
    <property type="project" value="InterPro"/>
</dbReference>
<comment type="caution">
    <text evidence="2">The sequence shown here is derived from an EMBL/GenBank/DDBJ whole genome shotgun (WGS) entry which is preliminary data.</text>
</comment>
<evidence type="ECO:0000313" key="4">
    <source>
        <dbReference type="Proteomes" id="UP000534001"/>
    </source>
</evidence>
<evidence type="ECO:0000313" key="3">
    <source>
        <dbReference type="EMBL" id="MBB6423653.1"/>
    </source>
</evidence>
<keyword evidence="5" id="KW-1185">Reference proteome</keyword>
<dbReference type="Proteomes" id="UP000545588">
    <property type="component" value="Unassembled WGS sequence"/>
</dbReference>
<accession>A0A6V7R2M7</accession>
<dbReference type="EMBL" id="CAJEWA010000004">
    <property type="protein sequence ID" value="CAD2071192.1"/>
    <property type="molecule type" value="Genomic_DNA"/>
</dbReference>
<proteinExistence type="predicted"/>
<evidence type="ECO:0000313" key="5">
    <source>
        <dbReference type="Proteomes" id="UP000545588"/>
    </source>
</evidence>
<dbReference type="EMBL" id="JACHFF010000002">
    <property type="protein sequence ID" value="MBB6423653.1"/>
    <property type="molecule type" value="Genomic_DNA"/>
</dbReference>
<reference evidence="3 5" key="2">
    <citation type="submission" date="2020-08" db="EMBL/GenBank/DDBJ databases">
        <title>Genomic Encyclopedia of Type Strains, Phase IV (KMG-IV): sequencing the most valuable type-strain genomes for metagenomic binning, comparative biology and taxonomic classification.</title>
        <authorList>
            <person name="Goeker M."/>
        </authorList>
    </citation>
    <scope>NUCLEOTIDE SEQUENCE [LARGE SCALE GENOMIC DNA]</scope>
    <source>
        <strain evidence="3 5">DSM 22419</strain>
    </source>
</reference>
<dbReference type="GO" id="GO:0003676">
    <property type="term" value="F:nucleic acid binding"/>
    <property type="evidence" value="ECO:0007669"/>
    <property type="project" value="InterPro"/>
</dbReference>
<reference evidence="2 4" key="1">
    <citation type="submission" date="2020-07" db="EMBL/GenBank/DDBJ databases">
        <authorList>
            <person name="Criscuolo A."/>
        </authorList>
    </citation>
    <scope>NUCLEOTIDE SEQUENCE [LARGE SCALE GENOMIC DNA]</scope>
    <source>
        <strain evidence="2">CIP111751</strain>
    </source>
</reference>
<organism evidence="2 4">
    <name type="scientific">Jeotgalicoccus coquinae</name>
    <dbReference type="NCBI Taxonomy" id="709509"/>
    <lineage>
        <taxon>Bacteria</taxon>
        <taxon>Bacillati</taxon>
        <taxon>Bacillota</taxon>
        <taxon>Bacilli</taxon>
        <taxon>Bacillales</taxon>
        <taxon>Staphylococcaceae</taxon>
        <taxon>Jeotgalicoccus</taxon>
    </lineage>
</organism>